<name>A0A8X7BBP6_TRICX</name>
<feature type="compositionally biased region" description="Low complexity" evidence="1">
    <location>
        <begin position="31"/>
        <end position="41"/>
    </location>
</feature>
<dbReference type="EMBL" id="BMAU01021370">
    <property type="protein sequence ID" value="GFY24919.1"/>
    <property type="molecule type" value="Genomic_DNA"/>
</dbReference>
<comment type="caution">
    <text evidence="2">The sequence shown here is derived from an EMBL/GenBank/DDBJ whole genome shotgun (WGS) entry which is preliminary data.</text>
</comment>
<evidence type="ECO:0000256" key="1">
    <source>
        <dbReference type="SAM" id="MobiDB-lite"/>
    </source>
</evidence>
<evidence type="ECO:0000313" key="3">
    <source>
        <dbReference type="Proteomes" id="UP000887159"/>
    </source>
</evidence>
<dbReference type="AlphaFoldDB" id="A0A8X7BBP6"/>
<organism evidence="2 3">
    <name type="scientific">Trichonephila clavipes</name>
    <name type="common">Golden silk orbweaver</name>
    <name type="synonym">Nephila clavipes</name>
    <dbReference type="NCBI Taxonomy" id="2585209"/>
    <lineage>
        <taxon>Eukaryota</taxon>
        <taxon>Metazoa</taxon>
        <taxon>Ecdysozoa</taxon>
        <taxon>Arthropoda</taxon>
        <taxon>Chelicerata</taxon>
        <taxon>Arachnida</taxon>
        <taxon>Araneae</taxon>
        <taxon>Araneomorphae</taxon>
        <taxon>Entelegynae</taxon>
        <taxon>Araneoidea</taxon>
        <taxon>Nephilidae</taxon>
        <taxon>Trichonephila</taxon>
    </lineage>
</organism>
<feature type="region of interest" description="Disordered" evidence="1">
    <location>
        <begin position="23"/>
        <end position="50"/>
    </location>
</feature>
<reference evidence="2" key="1">
    <citation type="submission" date="2020-08" db="EMBL/GenBank/DDBJ databases">
        <title>Multicomponent nature underlies the extraordinary mechanical properties of spider dragline silk.</title>
        <authorList>
            <person name="Kono N."/>
            <person name="Nakamura H."/>
            <person name="Mori M."/>
            <person name="Yoshida Y."/>
            <person name="Ohtoshi R."/>
            <person name="Malay A.D."/>
            <person name="Moran D.A.P."/>
            <person name="Tomita M."/>
            <person name="Numata K."/>
            <person name="Arakawa K."/>
        </authorList>
    </citation>
    <scope>NUCLEOTIDE SEQUENCE</scope>
</reference>
<keyword evidence="3" id="KW-1185">Reference proteome</keyword>
<evidence type="ECO:0000313" key="2">
    <source>
        <dbReference type="EMBL" id="GFY24919.1"/>
    </source>
</evidence>
<dbReference type="Proteomes" id="UP000887159">
    <property type="component" value="Unassembled WGS sequence"/>
</dbReference>
<accession>A0A8X7BBP6</accession>
<protein>
    <submittedName>
        <fullName evidence="2">Uncharacterized protein</fullName>
    </submittedName>
</protein>
<gene>
    <name evidence="2" type="primary">NCL1_41909</name>
    <name evidence="2" type="ORF">TNCV_2691101</name>
</gene>
<proteinExistence type="predicted"/>
<sequence length="131" mass="15175">MHKEEKKFVKEKYIENLAESHVKRLTKNRKNNANSSSAGAKSRSEYMREYQARKKKTLQNTILMPSLSDGNPIETLLMTAQINTNFMSYPVPSTTEPSTSLVRVGIDVCESIRNSILRYKDYGFHKNAWQW</sequence>